<dbReference type="RefSeq" id="WP_078789147.1">
    <property type="nucleotide sequence ID" value="NZ_FUWR01000002.1"/>
</dbReference>
<feature type="transmembrane region" description="Helical" evidence="1">
    <location>
        <begin position="90"/>
        <end position="116"/>
    </location>
</feature>
<feature type="transmembrane region" description="Helical" evidence="1">
    <location>
        <begin position="154"/>
        <end position="174"/>
    </location>
</feature>
<feature type="transmembrane region" description="Helical" evidence="1">
    <location>
        <begin position="59"/>
        <end position="78"/>
    </location>
</feature>
<dbReference type="OrthoDB" id="9794683at2"/>
<protein>
    <submittedName>
        <fullName evidence="2">Inner membrane protein</fullName>
    </submittedName>
</protein>
<dbReference type="Proteomes" id="UP000190102">
    <property type="component" value="Unassembled WGS sequence"/>
</dbReference>
<dbReference type="InterPro" id="IPR007404">
    <property type="entry name" value="YdjM-like"/>
</dbReference>
<keyword evidence="1" id="KW-1133">Transmembrane helix</keyword>
<evidence type="ECO:0000313" key="3">
    <source>
        <dbReference type="Proteomes" id="UP000190102"/>
    </source>
</evidence>
<dbReference type="EMBL" id="FUWR01000002">
    <property type="protein sequence ID" value="SJZ51942.1"/>
    <property type="molecule type" value="Genomic_DNA"/>
</dbReference>
<keyword evidence="1" id="KW-0812">Transmembrane</keyword>
<reference evidence="3" key="1">
    <citation type="submission" date="2017-02" db="EMBL/GenBank/DDBJ databases">
        <authorList>
            <person name="Varghese N."/>
            <person name="Submissions S."/>
        </authorList>
    </citation>
    <scope>NUCLEOTIDE SEQUENCE [LARGE SCALE GENOMIC DNA]</scope>
    <source>
        <strain evidence="3">ATCC BAA-34</strain>
    </source>
</reference>
<name>A0A1T4LAV5_9BACT</name>
<evidence type="ECO:0000256" key="1">
    <source>
        <dbReference type="SAM" id="Phobius"/>
    </source>
</evidence>
<dbReference type="PANTHER" id="PTHR35531:SF1">
    <property type="entry name" value="INNER MEMBRANE PROTEIN YBCI-RELATED"/>
    <property type="match status" value="1"/>
</dbReference>
<sequence>MPTIITHPAVPLAMAYGMGRNIISTRLLLAGVVASVLPDLDVLAFRFGIPYAAAFGHRGFSHSVLFAVSVACIGACMARWLNSTSLRTFFFLFLAVISHGILDAFTTGGLGIAFLWPWSDARFFAPIQVIKVSPFGVSRFLSPRGFAVLKSELLWVWLPSGIVMAGMMITRRLALQRR</sequence>
<organism evidence="2 3">
    <name type="scientific">Trichlorobacter thiogenes</name>
    <dbReference type="NCBI Taxonomy" id="115783"/>
    <lineage>
        <taxon>Bacteria</taxon>
        <taxon>Pseudomonadati</taxon>
        <taxon>Thermodesulfobacteriota</taxon>
        <taxon>Desulfuromonadia</taxon>
        <taxon>Geobacterales</taxon>
        <taxon>Geobacteraceae</taxon>
        <taxon>Trichlorobacter</taxon>
    </lineage>
</organism>
<dbReference type="PANTHER" id="PTHR35531">
    <property type="entry name" value="INNER MEMBRANE PROTEIN YBCI-RELATED"/>
    <property type="match status" value="1"/>
</dbReference>
<dbReference type="Pfam" id="PF04307">
    <property type="entry name" value="YdjM"/>
    <property type="match status" value="1"/>
</dbReference>
<keyword evidence="1" id="KW-0472">Membrane</keyword>
<feature type="transmembrane region" description="Helical" evidence="1">
    <location>
        <begin position="27"/>
        <end position="47"/>
    </location>
</feature>
<dbReference type="AlphaFoldDB" id="A0A1T4LAV5"/>
<accession>A0A1T4LAV5</accession>
<evidence type="ECO:0000313" key="2">
    <source>
        <dbReference type="EMBL" id="SJZ51942.1"/>
    </source>
</evidence>
<proteinExistence type="predicted"/>
<gene>
    <name evidence="2" type="ORF">SAMN02745119_00864</name>
</gene>
<keyword evidence="3" id="KW-1185">Reference proteome</keyword>